<organism evidence="2">
    <name type="scientific">Diabrotica virgifera virgifera</name>
    <name type="common">western corn rootworm</name>
    <dbReference type="NCBI Taxonomy" id="50390"/>
    <lineage>
        <taxon>Eukaryota</taxon>
        <taxon>Metazoa</taxon>
        <taxon>Ecdysozoa</taxon>
        <taxon>Arthropoda</taxon>
        <taxon>Hexapoda</taxon>
        <taxon>Insecta</taxon>
        <taxon>Pterygota</taxon>
        <taxon>Neoptera</taxon>
        <taxon>Endopterygota</taxon>
        <taxon>Coleoptera</taxon>
        <taxon>Polyphaga</taxon>
        <taxon>Cucujiformia</taxon>
        <taxon>Chrysomeloidea</taxon>
        <taxon>Chrysomelidae</taxon>
        <taxon>Galerucinae</taxon>
        <taxon>Diabroticina</taxon>
        <taxon>Diabroticites</taxon>
        <taxon>Diabrotica</taxon>
    </lineage>
</organism>
<dbReference type="PANTHER" id="PTHR10773:SF19">
    <property type="match status" value="1"/>
</dbReference>
<evidence type="ECO:0000313" key="2">
    <source>
        <dbReference type="RefSeq" id="XP_028142966.1"/>
    </source>
</evidence>
<gene>
    <name evidence="2" type="primary">LOC114336788</name>
</gene>
<name>A0A6P7G248_DIAVI</name>
<dbReference type="InParanoid" id="A0A6P7G248"/>
<feature type="region of interest" description="Disordered" evidence="1">
    <location>
        <begin position="18"/>
        <end position="50"/>
    </location>
</feature>
<protein>
    <submittedName>
        <fullName evidence="2">Uncharacterized protein LOC114336788</fullName>
    </submittedName>
</protein>
<sequence>MTVTVILTMYYLERCDASDENSEDNEQGPSRKRTKPDTPDKTPTNRWRQRNEECYSRLKRKIRRNLGQPYVSDKTKKNVPGRELGPPCSCTNKCREKLQGQEINIFNEFWNLGSWELQNSYLFGCIDIVKKKRSYPKKQKHQESHRKSNAVYSINVNGETTRVCKTEFLNIHGL</sequence>
<proteinExistence type="predicted"/>
<dbReference type="AlphaFoldDB" id="A0A6P7G248"/>
<reference evidence="2" key="1">
    <citation type="submission" date="2025-08" db="UniProtKB">
        <authorList>
            <consortium name="RefSeq"/>
        </authorList>
    </citation>
    <scope>IDENTIFICATION</scope>
    <source>
        <tissue evidence="2">Whole insect</tissue>
    </source>
</reference>
<evidence type="ECO:0000256" key="1">
    <source>
        <dbReference type="SAM" id="MobiDB-lite"/>
    </source>
</evidence>
<dbReference type="PANTHER" id="PTHR10773">
    <property type="entry name" value="DNA-DIRECTED RNA POLYMERASES I, II, AND III SUBUNIT RPABC2"/>
    <property type="match status" value="1"/>
</dbReference>
<dbReference type="RefSeq" id="XP_028142966.1">
    <property type="nucleotide sequence ID" value="XM_028287165.1"/>
</dbReference>
<accession>A0A6P7G248</accession>